<keyword evidence="3" id="KW-1185">Reference proteome</keyword>
<reference evidence="2 3" key="1">
    <citation type="submission" date="2023-03" db="EMBL/GenBank/DDBJ databases">
        <authorList>
            <person name="Ruckert-Reed C."/>
        </authorList>
    </citation>
    <scope>NUCLEOTIDE SEQUENCE [LARGE SCALE GENOMIC DNA]</scope>
    <source>
        <strain evidence="2 3">DSM 115425</strain>
    </source>
</reference>
<dbReference type="RefSeq" id="WP_049169385.1">
    <property type="nucleotide sequence ID" value="NZ_CP120687.1"/>
</dbReference>
<feature type="transmembrane region" description="Helical" evidence="1">
    <location>
        <begin position="80"/>
        <end position="104"/>
    </location>
</feature>
<dbReference type="Proteomes" id="UP001220228">
    <property type="component" value="Chromosome"/>
</dbReference>
<feature type="transmembrane region" description="Helical" evidence="1">
    <location>
        <begin position="125"/>
        <end position="149"/>
    </location>
</feature>
<gene>
    <name evidence="2" type="ORF">LHUE1_000998</name>
</gene>
<dbReference type="Pfam" id="PF06161">
    <property type="entry name" value="DUF975"/>
    <property type="match status" value="1"/>
</dbReference>
<dbReference type="PANTHER" id="PTHR40076:SF1">
    <property type="entry name" value="MEMBRANE PROTEIN"/>
    <property type="match status" value="1"/>
</dbReference>
<accession>A0ABY8DW50</accession>
<proteinExistence type="predicted"/>
<dbReference type="PANTHER" id="PTHR40076">
    <property type="entry name" value="MEMBRANE PROTEIN-RELATED"/>
    <property type="match status" value="1"/>
</dbReference>
<name>A0ABY8DW50_9LACO</name>
<sequence length="240" mass="27975">MDRTSLKNQAKAELNPNFSYYLRISLPALLLMAFATLVPFPAVHEAHRGTWHTWRMMAQSGSFTVTGGHVNEYWQMWQSIVIFLSLLGVLLMIGVMFAMIDGLRGRSDHQFSWMQMFKIFERGEYFLGSLLIGLLQWVWIFLWMFLLIVPGIVKAMAYSQAQWIYRDAIDSGQPIGYTEAVTRSRELMFGHKWDYFVLLLSFLGWWLLELITMGLASIWVIPYRSMTLANFYLKLTEEQA</sequence>
<dbReference type="EMBL" id="CP120687">
    <property type="protein sequence ID" value="WFB40222.1"/>
    <property type="molecule type" value="Genomic_DNA"/>
</dbReference>
<organism evidence="2 3">
    <name type="scientific">Lacticaseibacillus huelsenbergensis</name>
    <dbReference type="NCBI Taxonomy" id="3035291"/>
    <lineage>
        <taxon>Bacteria</taxon>
        <taxon>Bacillati</taxon>
        <taxon>Bacillota</taxon>
        <taxon>Bacilli</taxon>
        <taxon>Lactobacillales</taxon>
        <taxon>Lactobacillaceae</taxon>
        <taxon>Lacticaseibacillus</taxon>
    </lineage>
</organism>
<keyword evidence="1" id="KW-0812">Transmembrane</keyword>
<keyword evidence="1" id="KW-0472">Membrane</keyword>
<feature type="transmembrane region" description="Helical" evidence="1">
    <location>
        <begin position="195"/>
        <end position="221"/>
    </location>
</feature>
<dbReference type="InterPro" id="IPR010380">
    <property type="entry name" value="DUF975"/>
</dbReference>
<feature type="transmembrane region" description="Helical" evidence="1">
    <location>
        <begin position="20"/>
        <end position="42"/>
    </location>
</feature>
<evidence type="ECO:0000313" key="3">
    <source>
        <dbReference type="Proteomes" id="UP001220228"/>
    </source>
</evidence>
<keyword evidence="1" id="KW-1133">Transmembrane helix</keyword>
<evidence type="ECO:0000256" key="1">
    <source>
        <dbReference type="SAM" id="Phobius"/>
    </source>
</evidence>
<protein>
    <submittedName>
        <fullName evidence="2">DUF975 family protein</fullName>
    </submittedName>
</protein>
<evidence type="ECO:0000313" key="2">
    <source>
        <dbReference type="EMBL" id="WFB40222.1"/>
    </source>
</evidence>